<name>A0A916Q927_9FIRM</name>
<protein>
    <submittedName>
        <fullName evidence="1">Uncharacterized protein</fullName>
    </submittedName>
</protein>
<sequence>MKPDDLKELILSLSQDVVFEYDGAVACINPWNERKFEVGYDDEVKIYNNIDDVMKDPFYHGKSLQEISEQLDID</sequence>
<comment type="caution">
    <text evidence="1">The sequence shown here is derived from an EMBL/GenBank/DDBJ whole genome shotgun (WGS) entry which is preliminary data.</text>
</comment>
<gene>
    <name evidence="1" type="ORF">ANBU17_28390</name>
</gene>
<reference evidence="1" key="1">
    <citation type="submission" date="2020-06" db="EMBL/GenBank/DDBJ databases">
        <title>Characterization of fructooligosaccharide metabolism and fructooligosaccharide-degrading enzymes in human commensal butyrate producers.</title>
        <authorList>
            <person name="Tanno H."/>
            <person name="Fujii T."/>
            <person name="Hirano K."/>
            <person name="Maeno S."/>
            <person name="Tonozuka T."/>
            <person name="Sakamoto M."/>
            <person name="Ohkuma M."/>
            <person name="Tochio T."/>
            <person name="Endo A."/>
        </authorList>
    </citation>
    <scope>NUCLEOTIDE SEQUENCE</scope>
    <source>
        <strain evidence="1">JCM 17466</strain>
    </source>
</reference>
<dbReference type="Proteomes" id="UP000613208">
    <property type="component" value="Unassembled WGS sequence"/>
</dbReference>
<proteinExistence type="predicted"/>
<evidence type="ECO:0000313" key="1">
    <source>
        <dbReference type="EMBL" id="GFO86492.1"/>
    </source>
</evidence>
<keyword evidence="2" id="KW-1185">Reference proteome</keyword>
<dbReference type="RefSeq" id="WP_201312142.1">
    <property type="nucleotide sequence ID" value="NZ_BLYI01000065.1"/>
</dbReference>
<dbReference type="AlphaFoldDB" id="A0A916Q927"/>
<dbReference type="EMBL" id="BLYI01000065">
    <property type="protein sequence ID" value="GFO86492.1"/>
    <property type="molecule type" value="Genomic_DNA"/>
</dbReference>
<accession>A0A916Q927</accession>
<evidence type="ECO:0000313" key="2">
    <source>
        <dbReference type="Proteomes" id="UP000613208"/>
    </source>
</evidence>
<organism evidence="1 2">
    <name type="scientific">Anaerostipes butyraticus</name>
    <dbReference type="NCBI Taxonomy" id="645466"/>
    <lineage>
        <taxon>Bacteria</taxon>
        <taxon>Bacillati</taxon>
        <taxon>Bacillota</taxon>
        <taxon>Clostridia</taxon>
        <taxon>Lachnospirales</taxon>
        <taxon>Lachnospiraceae</taxon>
        <taxon>Anaerostipes</taxon>
    </lineage>
</organism>